<sequence length="161" mass="18839">MGKRKCKIENINEYFSRVTVPEGKDRDRKNDLLVIRDKGNSFKIIPSNERDDPTTVIEKEEWDKTRQDMERHLRKLRDFSKLRVLLHPGGCLQLTECLKLRISQMNTKAELDADPRSPPQMEEEVGLMGCLVDYHRLIICHLSVENLIRLGEIFGFECKNL</sequence>
<dbReference type="EMBL" id="CM044704">
    <property type="protein sequence ID" value="KAI5667888.1"/>
    <property type="molecule type" value="Genomic_DNA"/>
</dbReference>
<organism evidence="1 2">
    <name type="scientific">Catharanthus roseus</name>
    <name type="common">Madagascar periwinkle</name>
    <name type="synonym">Vinca rosea</name>
    <dbReference type="NCBI Taxonomy" id="4058"/>
    <lineage>
        <taxon>Eukaryota</taxon>
        <taxon>Viridiplantae</taxon>
        <taxon>Streptophyta</taxon>
        <taxon>Embryophyta</taxon>
        <taxon>Tracheophyta</taxon>
        <taxon>Spermatophyta</taxon>
        <taxon>Magnoliopsida</taxon>
        <taxon>eudicotyledons</taxon>
        <taxon>Gunneridae</taxon>
        <taxon>Pentapetalae</taxon>
        <taxon>asterids</taxon>
        <taxon>lamiids</taxon>
        <taxon>Gentianales</taxon>
        <taxon>Apocynaceae</taxon>
        <taxon>Rauvolfioideae</taxon>
        <taxon>Vinceae</taxon>
        <taxon>Catharanthinae</taxon>
        <taxon>Catharanthus</taxon>
    </lineage>
</organism>
<evidence type="ECO:0000313" key="2">
    <source>
        <dbReference type="Proteomes" id="UP001060085"/>
    </source>
</evidence>
<reference evidence="2" key="1">
    <citation type="journal article" date="2023" name="Nat. Plants">
        <title>Single-cell RNA sequencing provides a high-resolution roadmap for understanding the multicellular compartmentation of specialized metabolism.</title>
        <authorList>
            <person name="Sun S."/>
            <person name="Shen X."/>
            <person name="Li Y."/>
            <person name="Li Y."/>
            <person name="Wang S."/>
            <person name="Li R."/>
            <person name="Zhang H."/>
            <person name="Shen G."/>
            <person name="Guo B."/>
            <person name="Wei J."/>
            <person name="Xu J."/>
            <person name="St-Pierre B."/>
            <person name="Chen S."/>
            <person name="Sun C."/>
        </authorList>
    </citation>
    <scope>NUCLEOTIDE SEQUENCE [LARGE SCALE GENOMIC DNA]</scope>
</reference>
<dbReference type="Proteomes" id="UP001060085">
    <property type="component" value="Linkage Group LG04"/>
</dbReference>
<gene>
    <name evidence="1" type="ORF">M9H77_17741</name>
</gene>
<protein>
    <submittedName>
        <fullName evidence="1">Uncharacterized protein</fullName>
    </submittedName>
</protein>
<name>A0ACC0B5I0_CATRO</name>
<proteinExistence type="predicted"/>
<comment type="caution">
    <text evidence="1">The sequence shown here is derived from an EMBL/GenBank/DDBJ whole genome shotgun (WGS) entry which is preliminary data.</text>
</comment>
<keyword evidence="2" id="KW-1185">Reference proteome</keyword>
<accession>A0ACC0B5I0</accession>
<evidence type="ECO:0000313" key="1">
    <source>
        <dbReference type="EMBL" id="KAI5667888.1"/>
    </source>
</evidence>